<evidence type="ECO:0000313" key="1">
    <source>
        <dbReference type="EMBL" id="OIQ73135.1"/>
    </source>
</evidence>
<accession>A0A1J5PZ94</accession>
<comment type="caution">
    <text evidence="1">The sequence shown here is derived from an EMBL/GenBank/DDBJ whole genome shotgun (WGS) entry which is preliminary data.</text>
</comment>
<organism evidence="1">
    <name type="scientific">mine drainage metagenome</name>
    <dbReference type="NCBI Taxonomy" id="410659"/>
    <lineage>
        <taxon>unclassified sequences</taxon>
        <taxon>metagenomes</taxon>
        <taxon>ecological metagenomes</taxon>
    </lineage>
</organism>
<gene>
    <name evidence="1" type="ORF">GALL_452280</name>
</gene>
<name>A0A1J5PZ94_9ZZZZ</name>
<dbReference type="AlphaFoldDB" id="A0A1J5PZ94"/>
<reference evidence="1" key="1">
    <citation type="submission" date="2016-10" db="EMBL/GenBank/DDBJ databases">
        <title>Sequence of Gallionella enrichment culture.</title>
        <authorList>
            <person name="Poehlein A."/>
            <person name="Muehling M."/>
            <person name="Daniel R."/>
        </authorList>
    </citation>
    <scope>NUCLEOTIDE SEQUENCE</scope>
</reference>
<protein>
    <submittedName>
        <fullName evidence="1">Uncharacterized protein</fullName>
    </submittedName>
</protein>
<dbReference type="EMBL" id="MLJW01002989">
    <property type="protein sequence ID" value="OIQ73135.1"/>
    <property type="molecule type" value="Genomic_DNA"/>
</dbReference>
<sequence>MLRWSLGAKSDPPLLKVDEPRPVVITDANVRLDALIAHWKQLDSKIPSLGQCGSHVGQGVAGIEHLGADQVRCHIAIAEAEPTWASTKASKLSFGIETLFCASPAVLFIDYSTQRVHDRVQVGADAQSMESYVVAGVGNDRDLGVGGGIAQSTQEAGATGAPREGEYPLHIRISKRNSALTDHCGRNVRFIRQVRRERVDLRE</sequence>
<proteinExistence type="predicted"/>